<proteinExistence type="predicted"/>
<evidence type="ECO:0008006" key="3">
    <source>
        <dbReference type="Google" id="ProtNLM"/>
    </source>
</evidence>
<keyword evidence="2" id="KW-1185">Reference proteome</keyword>
<reference evidence="1" key="2">
    <citation type="submission" date="2021-08" db="EMBL/GenBank/DDBJ databases">
        <authorList>
            <person name="Tani A."/>
            <person name="Ola A."/>
            <person name="Ogura Y."/>
            <person name="Katsura K."/>
            <person name="Hayashi T."/>
        </authorList>
    </citation>
    <scope>NUCLEOTIDE SEQUENCE</scope>
    <source>
        <strain evidence="1">KCTC 52305</strain>
    </source>
</reference>
<evidence type="ECO:0000313" key="1">
    <source>
        <dbReference type="EMBL" id="GJD50347.1"/>
    </source>
</evidence>
<name>A0ABQ4R0M1_9HYPH</name>
<sequence>MTSDIPMRRVVAVRCYPAGDRDDPDQRVANVLECGHVVSFGGAMAVAAYPAKRQLCPKCAEARNAQPDGPRPAG</sequence>
<dbReference type="Proteomes" id="UP001055167">
    <property type="component" value="Unassembled WGS sequence"/>
</dbReference>
<evidence type="ECO:0000313" key="2">
    <source>
        <dbReference type="Proteomes" id="UP001055167"/>
    </source>
</evidence>
<dbReference type="EMBL" id="BPQH01000009">
    <property type="protein sequence ID" value="GJD50347.1"/>
    <property type="molecule type" value="Genomic_DNA"/>
</dbReference>
<comment type="caution">
    <text evidence="1">The sequence shown here is derived from an EMBL/GenBank/DDBJ whole genome shotgun (WGS) entry which is preliminary data.</text>
</comment>
<reference evidence="1" key="1">
    <citation type="journal article" date="2021" name="Front. Microbiol.">
        <title>Comprehensive Comparative Genomics and Phenotyping of Methylobacterium Species.</title>
        <authorList>
            <person name="Alessa O."/>
            <person name="Ogura Y."/>
            <person name="Fujitani Y."/>
            <person name="Takami H."/>
            <person name="Hayashi T."/>
            <person name="Sahin N."/>
            <person name="Tani A."/>
        </authorList>
    </citation>
    <scope>NUCLEOTIDE SEQUENCE</scope>
    <source>
        <strain evidence="1">KCTC 52305</strain>
    </source>
</reference>
<protein>
    <recommendedName>
        <fullName evidence="3">DUF3039 domain-containing protein</fullName>
    </recommendedName>
</protein>
<dbReference type="RefSeq" id="WP_128562452.1">
    <property type="nucleotide sequence ID" value="NZ_BPQH01000009.1"/>
</dbReference>
<organism evidence="1 2">
    <name type="scientific">Methylobacterium crusticola</name>
    <dbReference type="NCBI Taxonomy" id="1697972"/>
    <lineage>
        <taxon>Bacteria</taxon>
        <taxon>Pseudomonadati</taxon>
        <taxon>Pseudomonadota</taxon>
        <taxon>Alphaproteobacteria</taxon>
        <taxon>Hyphomicrobiales</taxon>
        <taxon>Methylobacteriaceae</taxon>
        <taxon>Methylobacterium</taxon>
    </lineage>
</organism>
<gene>
    <name evidence="1" type="ORF">OPKNFCMD_3086</name>
</gene>
<accession>A0ABQ4R0M1</accession>